<gene>
    <name evidence="2" type="ORF">H9K75_01205</name>
</gene>
<dbReference type="AlphaFoldDB" id="A0A7H0GKP5"/>
<dbReference type="Proteomes" id="UP000516028">
    <property type="component" value="Chromosome"/>
</dbReference>
<dbReference type="KEGG" id="daer:H9K75_01205"/>
<organism evidence="2 3">
    <name type="scientific">Diaphorobacter aerolatus</name>
    <dbReference type="NCBI Taxonomy" id="1288495"/>
    <lineage>
        <taxon>Bacteria</taxon>
        <taxon>Pseudomonadati</taxon>
        <taxon>Pseudomonadota</taxon>
        <taxon>Betaproteobacteria</taxon>
        <taxon>Burkholderiales</taxon>
        <taxon>Comamonadaceae</taxon>
        <taxon>Diaphorobacter</taxon>
    </lineage>
</organism>
<evidence type="ECO:0000259" key="1">
    <source>
        <dbReference type="Pfam" id="PF25564"/>
    </source>
</evidence>
<protein>
    <submittedName>
        <fullName evidence="2">DUF11 domain-containing protein</fullName>
    </submittedName>
</protein>
<dbReference type="EMBL" id="CP060783">
    <property type="protein sequence ID" value="QNP48861.1"/>
    <property type="molecule type" value="Genomic_DNA"/>
</dbReference>
<name>A0A7H0GKP5_9BURK</name>
<proteinExistence type="predicted"/>
<accession>A0A7H0GKP5</accession>
<feature type="domain" description="DUF7933" evidence="1">
    <location>
        <begin position="101"/>
        <end position="229"/>
    </location>
</feature>
<dbReference type="InterPro" id="IPR057693">
    <property type="entry name" value="DUF7933"/>
</dbReference>
<evidence type="ECO:0000313" key="3">
    <source>
        <dbReference type="Proteomes" id="UP000516028"/>
    </source>
</evidence>
<feature type="domain" description="DUF7933" evidence="1">
    <location>
        <begin position="242"/>
        <end position="328"/>
    </location>
</feature>
<evidence type="ECO:0000313" key="2">
    <source>
        <dbReference type="EMBL" id="QNP48861.1"/>
    </source>
</evidence>
<dbReference type="Pfam" id="PF25564">
    <property type="entry name" value="DUF7933"/>
    <property type="match status" value="2"/>
</dbReference>
<dbReference type="RefSeq" id="WP_187724454.1">
    <property type="nucleotide sequence ID" value="NZ_CP060783.1"/>
</dbReference>
<reference evidence="2 3" key="1">
    <citation type="submission" date="2020-08" db="EMBL/GenBank/DDBJ databases">
        <title>Genome sequence of Diaphorobacter aerolatus KACC 16536T.</title>
        <authorList>
            <person name="Hyun D.-W."/>
            <person name="Bae J.-W."/>
        </authorList>
    </citation>
    <scope>NUCLEOTIDE SEQUENCE [LARGE SCALE GENOMIC DNA]</scope>
    <source>
        <strain evidence="2 3">KACC 16536</strain>
    </source>
</reference>
<sequence length="343" mass="33181">MNPLVGGDVTYFNGVPANNALYLAPGSTQPAPGTTVDGVYGLLIPQTQSYGGTGACLFATVDLTPFDAVYNDIYGTQNAGKIAPAFLNAIAAGGSCGIPASISKAFSQTSVLPGGTSTLTITVHNTATSAVPGLNVTDTLPSPLVIADAATTTCTGGTLVAASDSNSVSLSGAALPVGGCTITVPVSWPVAQAALCAAPGTTVTNVITPGTDFTTSLGQSNTPATAALTCLGEPPVIPPAGTVTKAFSQTSVLPGGTATLTITVQNSSSAAVAGLNVKDALPSPLVISGAATTTCTGGTLVAASGSSNVSLSGATLPVGGCTITVPVSWPVAQAAMCAAPAPR</sequence>
<keyword evidence="3" id="KW-1185">Reference proteome</keyword>